<protein>
    <recommendedName>
        <fullName evidence="5">DUF1499 domain-containing protein</fullName>
    </recommendedName>
</protein>
<evidence type="ECO:0000256" key="1">
    <source>
        <dbReference type="SAM" id="MobiDB-lite"/>
    </source>
</evidence>
<dbReference type="HOGENOM" id="CLU_068029_0_0_5"/>
<dbReference type="KEGG" id="mcg:GL4_1093"/>
<feature type="compositionally biased region" description="Basic residues" evidence="1">
    <location>
        <begin position="288"/>
        <end position="305"/>
    </location>
</feature>
<feature type="transmembrane region" description="Helical" evidence="2">
    <location>
        <begin position="29"/>
        <end position="47"/>
    </location>
</feature>
<evidence type="ECO:0000313" key="3">
    <source>
        <dbReference type="EMBL" id="BAQ16553.1"/>
    </source>
</evidence>
<evidence type="ECO:0000256" key="2">
    <source>
        <dbReference type="SAM" id="Phobius"/>
    </source>
</evidence>
<dbReference type="AlphaFoldDB" id="A0A0A8K0Q2"/>
<sequence>MTAEDTIERYATARYVVKEAHEARWARRIAVFFLQLLILTAILHRFFELSTPAAINLILVSVAGLALAVLIAVVSLIRIWFGGQTGAGNDFAAIIVGLLGLAVPAYFMSQAFLLPDLNDVQTSPEDPLQYTVLLEQRPRDANPLGNPTAEQIQIQAESYEDIGPIEVDRPAGAVFTVVNEAVKQLGWTVVVNEAPGESGVGRIEATDTSLIMGFTDDVVVRVKGDDTSAVVDIRSASRYGSSDFGANAERIRAFEDEVNTALEKGETTVLEQTAAEPEEEPVAAPAKQVKKKKRRSRKRRVNRTR</sequence>
<dbReference type="RefSeq" id="WP_052464145.1">
    <property type="nucleotide sequence ID" value="NZ_AP014648.1"/>
</dbReference>
<organism evidence="3 4">
    <name type="scientific">Methyloceanibacter caenitepidi</name>
    <dbReference type="NCBI Taxonomy" id="1384459"/>
    <lineage>
        <taxon>Bacteria</taxon>
        <taxon>Pseudomonadati</taxon>
        <taxon>Pseudomonadota</taxon>
        <taxon>Alphaproteobacteria</taxon>
        <taxon>Hyphomicrobiales</taxon>
        <taxon>Hyphomicrobiaceae</taxon>
        <taxon>Methyloceanibacter</taxon>
    </lineage>
</organism>
<dbReference type="STRING" id="1384459.GL4_1093"/>
<feature type="region of interest" description="Disordered" evidence="1">
    <location>
        <begin position="270"/>
        <end position="305"/>
    </location>
</feature>
<evidence type="ECO:0008006" key="5">
    <source>
        <dbReference type="Google" id="ProtNLM"/>
    </source>
</evidence>
<dbReference type="InterPro" id="IPR010865">
    <property type="entry name" value="DUF1499"/>
</dbReference>
<reference evidence="3 4" key="1">
    <citation type="submission" date="2014-09" db="EMBL/GenBank/DDBJ databases">
        <title>Genome sequencing of Methyloceanibacter caenitepidi Gela4.</title>
        <authorList>
            <person name="Takeuchi M."/>
            <person name="Susumu S."/>
            <person name="Kamagata Y."/>
            <person name="Oshima K."/>
            <person name="Hattori M."/>
            <person name="Iwasaki W."/>
        </authorList>
    </citation>
    <scope>NUCLEOTIDE SEQUENCE [LARGE SCALE GENOMIC DNA]</scope>
    <source>
        <strain evidence="3 4">Gela4</strain>
    </source>
</reference>
<name>A0A0A8K0Q2_9HYPH</name>
<gene>
    <name evidence="3" type="ORF">GL4_1093</name>
</gene>
<keyword evidence="2" id="KW-0812">Transmembrane</keyword>
<feature type="transmembrane region" description="Helical" evidence="2">
    <location>
        <begin position="91"/>
        <end position="113"/>
    </location>
</feature>
<dbReference type="Pfam" id="PF07386">
    <property type="entry name" value="DUF1499"/>
    <property type="match status" value="1"/>
</dbReference>
<accession>A0A0A8K0Q2</accession>
<keyword evidence="2" id="KW-0472">Membrane</keyword>
<proteinExistence type="predicted"/>
<keyword evidence="2" id="KW-1133">Transmembrane helix</keyword>
<dbReference type="EMBL" id="AP014648">
    <property type="protein sequence ID" value="BAQ16553.1"/>
    <property type="molecule type" value="Genomic_DNA"/>
</dbReference>
<keyword evidence="4" id="KW-1185">Reference proteome</keyword>
<evidence type="ECO:0000313" key="4">
    <source>
        <dbReference type="Proteomes" id="UP000031643"/>
    </source>
</evidence>
<dbReference type="OrthoDB" id="1523552at2"/>
<feature type="transmembrane region" description="Helical" evidence="2">
    <location>
        <begin position="53"/>
        <end position="79"/>
    </location>
</feature>
<dbReference type="Proteomes" id="UP000031643">
    <property type="component" value="Chromosome"/>
</dbReference>